<evidence type="ECO:0000313" key="2">
    <source>
        <dbReference type="Proteomes" id="UP000664628"/>
    </source>
</evidence>
<proteinExistence type="predicted"/>
<name>A0ABS3JC29_9BACT</name>
<dbReference type="EMBL" id="JAFMYW010000001">
    <property type="protein sequence ID" value="MBO0947535.1"/>
    <property type="molecule type" value="Genomic_DNA"/>
</dbReference>
<dbReference type="RefSeq" id="WP_207327443.1">
    <property type="nucleotide sequence ID" value="NZ_JAFMYW010000001.1"/>
</dbReference>
<comment type="caution">
    <text evidence="1">The sequence shown here is derived from an EMBL/GenBank/DDBJ whole genome shotgun (WGS) entry which is preliminary data.</text>
</comment>
<sequence length="115" mass="13757">MATPDKKCTYTLPNHWPAPKAGQYLATFNYKGDKLKQVWLIHSVRQINHKLPRLEQGYAIVAYDRSDLIALTEWADEWNDKLDTWYRFTWVRGEEALPCFSWPWKKKDQEQNLRS</sequence>
<organism evidence="1 2">
    <name type="scientific">Fibrella forsythiae</name>
    <dbReference type="NCBI Taxonomy" id="2817061"/>
    <lineage>
        <taxon>Bacteria</taxon>
        <taxon>Pseudomonadati</taxon>
        <taxon>Bacteroidota</taxon>
        <taxon>Cytophagia</taxon>
        <taxon>Cytophagales</taxon>
        <taxon>Spirosomataceae</taxon>
        <taxon>Fibrella</taxon>
    </lineage>
</organism>
<gene>
    <name evidence="1" type="ORF">J2I46_03015</name>
</gene>
<accession>A0ABS3JC29</accession>
<keyword evidence="2" id="KW-1185">Reference proteome</keyword>
<reference evidence="1 2" key="1">
    <citation type="submission" date="2021-03" db="EMBL/GenBank/DDBJ databases">
        <title>Fibrella sp. HMF5405 genome sequencing and assembly.</title>
        <authorList>
            <person name="Kang H."/>
            <person name="Kim H."/>
            <person name="Bae S."/>
            <person name="Joh K."/>
        </authorList>
    </citation>
    <scope>NUCLEOTIDE SEQUENCE [LARGE SCALE GENOMIC DNA]</scope>
    <source>
        <strain evidence="1 2">HMF5405</strain>
    </source>
</reference>
<dbReference type="Proteomes" id="UP000664628">
    <property type="component" value="Unassembled WGS sequence"/>
</dbReference>
<protein>
    <submittedName>
        <fullName evidence="1">Uncharacterized protein</fullName>
    </submittedName>
</protein>
<evidence type="ECO:0000313" key="1">
    <source>
        <dbReference type="EMBL" id="MBO0947535.1"/>
    </source>
</evidence>